<dbReference type="Proteomes" id="UP001230504">
    <property type="component" value="Unassembled WGS sequence"/>
</dbReference>
<protein>
    <submittedName>
        <fullName evidence="1">Uncharacterized protein</fullName>
    </submittedName>
</protein>
<dbReference type="GeneID" id="85435058"/>
<evidence type="ECO:0000313" key="2">
    <source>
        <dbReference type="Proteomes" id="UP001230504"/>
    </source>
</evidence>
<dbReference type="AlphaFoldDB" id="A0AAD8Q3G6"/>
<evidence type="ECO:0000313" key="1">
    <source>
        <dbReference type="EMBL" id="KAK1594834.1"/>
    </source>
</evidence>
<organism evidence="1 2">
    <name type="scientific">Colletotrichum navitas</name>
    <dbReference type="NCBI Taxonomy" id="681940"/>
    <lineage>
        <taxon>Eukaryota</taxon>
        <taxon>Fungi</taxon>
        <taxon>Dikarya</taxon>
        <taxon>Ascomycota</taxon>
        <taxon>Pezizomycotina</taxon>
        <taxon>Sordariomycetes</taxon>
        <taxon>Hypocreomycetidae</taxon>
        <taxon>Glomerellales</taxon>
        <taxon>Glomerellaceae</taxon>
        <taxon>Colletotrichum</taxon>
        <taxon>Colletotrichum graminicola species complex</taxon>
    </lineage>
</organism>
<comment type="caution">
    <text evidence="1">The sequence shown here is derived from an EMBL/GenBank/DDBJ whole genome shotgun (WGS) entry which is preliminary data.</text>
</comment>
<sequence>MPFVVLASLLECPKNTIENPARELHMIGLGQLPVTSGDEFPRKHEVATADALLSGFRSVPVGLRHACLELLTHLDSDPEKTSPDYPSRPTLFSSACAARLPAWCCLIWNVLVLSHAFPHFLSSLLSQWGSAGDAVKFGRGVHRRKSRLVCCSGRSSSHAGPWDCLTIQRCADVGLCWSSVDNPPTFCTPPLDPLSDSRRSSLAATPKRPWLGSFGHLSSQLHVSLLFRPSD</sequence>
<name>A0AAD8Q3G6_9PEZI</name>
<gene>
    <name evidence="1" type="ORF">LY79DRAFT_127283</name>
</gene>
<proteinExistence type="predicted"/>
<keyword evidence="2" id="KW-1185">Reference proteome</keyword>
<dbReference type="EMBL" id="JAHLJV010000018">
    <property type="protein sequence ID" value="KAK1594834.1"/>
    <property type="molecule type" value="Genomic_DNA"/>
</dbReference>
<reference evidence="1" key="1">
    <citation type="submission" date="2021-06" db="EMBL/GenBank/DDBJ databases">
        <title>Comparative genomics, transcriptomics and evolutionary studies reveal genomic signatures of adaptation to plant cell wall in hemibiotrophic fungi.</title>
        <authorList>
            <consortium name="DOE Joint Genome Institute"/>
            <person name="Baroncelli R."/>
            <person name="Diaz J.F."/>
            <person name="Benocci T."/>
            <person name="Peng M."/>
            <person name="Battaglia E."/>
            <person name="Haridas S."/>
            <person name="Andreopoulos W."/>
            <person name="Labutti K."/>
            <person name="Pangilinan J."/>
            <person name="Floch G.L."/>
            <person name="Makela M.R."/>
            <person name="Henrissat B."/>
            <person name="Grigoriev I.V."/>
            <person name="Crouch J.A."/>
            <person name="De Vries R.P."/>
            <person name="Sukno S.A."/>
            <person name="Thon M.R."/>
        </authorList>
    </citation>
    <scope>NUCLEOTIDE SEQUENCE</scope>
    <source>
        <strain evidence="1">CBS 125086</strain>
    </source>
</reference>
<accession>A0AAD8Q3G6</accession>
<dbReference type="RefSeq" id="XP_060415953.1">
    <property type="nucleotide sequence ID" value="XM_060550818.1"/>
</dbReference>